<dbReference type="CDD" id="cd00067">
    <property type="entry name" value="GAL4"/>
    <property type="match status" value="1"/>
</dbReference>
<dbReference type="GO" id="GO:0000981">
    <property type="term" value="F:DNA-binding transcription factor activity, RNA polymerase II-specific"/>
    <property type="evidence" value="ECO:0007669"/>
    <property type="project" value="InterPro"/>
</dbReference>
<evidence type="ECO:0000256" key="1">
    <source>
        <dbReference type="ARBA" id="ARBA00022723"/>
    </source>
</evidence>
<evidence type="ECO:0000256" key="9">
    <source>
        <dbReference type="PROSITE-ProRule" id="PRU00042"/>
    </source>
</evidence>
<organism evidence="13 14">
    <name type="scientific">Aspergillus sydowii CBS 593.65</name>
    <dbReference type="NCBI Taxonomy" id="1036612"/>
    <lineage>
        <taxon>Eukaryota</taxon>
        <taxon>Fungi</taxon>
        <taxon>Dikarya</taxon>
        <taxon>Ascomycota</taxon>
        <taxon>Pezizomycotina</taxon>
        <taxon>Eurotiomycetes</taxon>
        <taxon>Eurotiomycetidae</taxon>
        <taxon>Eurotiales</taxon>
        <taxon>Aspergillaceae</taxon>
        <taxon>Aspergillus</taxon>
        <taxon>Aspergillus subgen. Nidulantes</taxon>
    </lineage>
</organism>
<dbReference type="SUPFAM" id="SSF57701">
    <property type="entry name" value="Zn2/Cys6 DNA-binding domain"/>
    <property type="match status" value="1"/>
</dbReference>
<evidence type="ECO:0000313" key="13">
    <source>
        <dbReference type="EMBL" id="OJJ53412.1"/>
    </source>
</evidence>
<dbReference type="PANTHER" id="PTHR47660:SF2">
    <property type="entry name" value="TRANSCRIPTION FACTOR WITH C2H2 AND ZN(2)-CYS(6) DNA BINDING DOMAIN (EUROFUNG)"/>
    <property type="match status" value="1"/>
</dbReference>
<evidence type="ECO:0000256" key="8">
    <source>
        <dbReference type="ARBA" id="ARBA00023242"/>
    </source>
</evidence>
<evidence type="ECO:0000259" key="12">
    <source>
        <dbReference type="PROSITE" id="PS50157"/>
    </source>
</evidence>
<keyword evidence="6" id="KW-0238">DNA-binding</keyword>
<keyword evidence="8" id="KW-0539">Nucleus</keyword>
<gene>
    <name evidence="13" type="ORF">ASPSYDRAFT_94618</name>
</gene>
<dbReference type="PROSITE" id="PS50157">
    <property type="entry name" value="ZINC_FINGER_C2H2_2"/>
    <property type="match status" value="2"/>
</dbReference>
<dbReference type="OrthoDB" id="40579at2759"/>
<feature type="region of interest" description="Disordered" evidence="10">
    <location>
        <begin position="129"/>
        <end position="158"/>
    </location>
</feature>
<reference evidence="14" key="1">
    <citation type="journal article" date="2017" name="Genome Biol.">
        <title>Comparative genomics reveals high biological diversity and specific adaptations in the industrially and medically important fungal genus Aspergillus.</title>
        <authorList>
            <person name="de Vries R.P."/>
            <person name="Riley R."/>
            <person name="Wiebenga A."/>
            <person name="Aguilar-Osorio G."/>
            <person name="Amillis S."/>
            <person name="Uchima C.A."/>
            <person name="Anderluh G."/>
            <person name="Asadollahi M."/>
            <person name="Askin M."/>
            <person name="Barry K."/>
            <person name="Battaglia E."/>
            <person name="Bayram O."/>
            <person name="Benocci T."/>
            <person name="Braus-Stromeyer S.A."/>
            <person name="Caldana C."/>
            <person name="Canovas D."/>
            <person name="Cerqueira G.C."/>
            <person name="Chen F."/>
            <person name="Chen W."/>
            <person name="Choi C."/>
            <person name="Clum A."/>
            <person name="Dos Santos R.A."/>
            <person name="Damasio A.R."/>
            <person name="Diallinas G."/>
            <person name="Emri T."/>
            <person name="Fekete E."/>
            <person name="Flipphi M."/>
            <person name="Freyberg S."/>
            <person name="Gallo A."/>
            <person name="Gournas C."/>
            <person name="Habgood R."/>
            <person name="Hainaut M."/>
            <person name="Harispe M.L."/>
            <person name="Henrissat B."/>
            <person name="Hilden K.S."/>
            <person name="Hope R."/>
            <person name="Hossain A."/>
            <person name="Karabika E."/>
            <person name="Karaffa L."/>
            <person name="Karanyi Z."/>
            <person name="Krasevec N."/>
            <person name="Kuo A."/>
            <person name="Kusch H."/>
            <person name="LaButti K."/>
            <person name="Lagendijk E.L."/>
            <person name="Lapidus A."/>
            <person name="Levasseur A."/>
            <person name="Lindquist E."/>
            <person name="Lipzen A."/>
            <person name="Logrieco A.F."/>
            <person name="MacCabe A."/>
            <person name="Maekelae M.R."/>
            <person name="Malavazi I."/>
            <person name="Melin P."/>
            <person name="Meyer V."/>
            <person name="Mielnichuk N."/>
            <person name="Miskei M."/>
            <person name="Molnar A.P."/>
            <person name="Mule G."/>
            <person name="Ngan C.Y."/>
            <person name="Orejas M."/>
            <person name="Orosz E."/>
            <person name="Ouedraogo J.P."/>
            <person name="Overkamp K.M."/>
            <person name="Park H.-S."/>
            <person name="Perrone G."/>
            <person name="Piumi F."/>
            <person name="Punt P.J."/>
            <person name="Ram A.F."/>
            <person name="Ramon A."/>
            <person name="Rauscher S."/>
            <person name="Record E."/>
            <person name="Riano-Pachon D.M."/>
            <person name="Robert V."/>
            <person name="Roehrig J."/>
            <person name="Ruller R."/>
            <person name="Salamov A."/>
            <person name="Salih N.S."/>
            <person name="Samson R.A."/>
            <person name="Sandor E."/>
            <person name="Sanguinetti M."/>
            <person name="Schuetze T."/>
            <person name="Sepcic K."/>
            <person name="Shelest E."/>
            <person name="Sherlock G."/>
            <person name="Sophianopoulou V."/>
            <person name="Squina F.M."/>
            <person name="Sun H."/>
            <person name="Susca A."/>
            <person name="Todd R.B."/>
            <person name="Tsang A."/>
            <person name="Unkles S.E."/>
            <person name="van de Wiele N."/>
            <person name="van Rossen-Uffink D."/>
            <person name="Oliveira J.V."/>
            <person name="Vesth T.C."/>
            <person name="Visser J."/>
            <person name="Yu J.-H."/>
            <person name="Zhou M."/>
            <person name="Andersen M.R."/>
            <person name="Archer D.B."/>
            <person name="Baker S.E."/>
            <person name="Benoit I."/>
            <person name="Brakhage A.A."/>
            <person name="Braus G.H."/>
            <person name="Fischer R."/>
            <person name="Frisvad J.C."/>
            <person name="Goldman G.H."/>
            <person name="Houbraken J."/>
            <person name="Oakley B."/>
            <person name="Pocsi I."/>
            <person name="Scazzocchio C."/>
            <person name="Seiboth B."/>
            <person name="vanKuyk P.A."/>
            <person name="Wortman J."/>
            <person name="Dyer P.S."/>
            <person name="Grigoriev I.V."/>
        </authorList>
    </citation>
    <scope>NUCLEOTIDE SEQUENCE [LARGE SCALE GENOMIC DNA]</scope>
    <source>
        <strain evidence="14">CBS 593.65</strain>
    </source>
</reference>
<dbReference type="CDD" id="cd12148">
    <property type="entry name" value="fungal_TF_MHR"/>
    <property type="match status" value="1"/>
</dbReference>
<proteinExistence type="predicted"/>
<dbReference type="RefSeq" id="XP_040697218.1">
    <property type="nucleotide sequence ID" value="XM_040852999.1"/>
</dbReference>
<dbReference type="PROSITE" id="PS00028">
    <property type="entry name" value="ZINC_FINGER_C2H2_1"/>
    <property type="match status" value="2"/>
</dbReference>
<dbReference type="Pfam" id="PF00172">
    <property type="entry name" value="Zn_clus"/>
    <property type="match status" value="1"/>
</dbReference>
<keyword evidence="1" id="KW-0479">Metal-binding</keyword>
<keyword evidence="4" id="KW-0862">Zinc</keyword>
<evidence type="ECO:0000256" key="2">
    <source>
        <dbReference type="ARBA" id="ARBA00022737"/>
    </source>
</evidence>
<evidence type="ECO:0000256" key="6">
    <source>
        <dbReference type="ARBA" id="ARBA00023125"/>
    </source>
</evidence>
<dbReference type="InterPro" id="IPR001138">
    <property type="entry name" value="Zn2Cys6_DnaBD"/>
</dbReference>
<keyword evidence="7" id="KW-0804">Transcription</keyword>
<dbReference type="PROSITE" id="PS50048">
    <property type="entry name" value="ZN2_CY6_FUNGAL_2"/>
    <property type="match status" value="1"/>
</dbReference>
<dbReference type="PROSITE" id="PS00463">
    <property type="entry name" value="ZN2_CY6_FUNGAL_1"/>
    <property type="match status" value="1"/>
</dbReference>
<dbReference type="PANTHER" id="PTHR47660">
    <property type="entry name" value="TRANSCRIPTION FACTOR WITH C2H2 AND ZN(2)-CYS(6) DNA BINDING DOMAIN (EUROFUNG)-RELATED-RELATED"/>
    <property type="match status" value="1"/>
</dbReference>
<keyword evidence="2" id="KW-0677">Repeat</keyword>
<dbReference type="EMBL" id="KV878597">
    <property type="protein sequence ID" value="OJJ53412.1"/>
    <property type="molecule type" value="Genomic_DNA"/>
</dbReference>
<evidence type="ECO:0000256" key="10">
    <source>
        <dbReference type="SAM" id="MobiDB-lite"/>
    </source>
</evidence>
<dbReference type="VEuPathDB" id="FungiDB:ASPSYDRAFT_94618"/>
<protein>
    <submittedName>
        <fullName evidence="13">Uncharacterized protein</fullName>
    </submittedName>
</protein>
<dbReference type="GeneID" id="63769072"/>
<dbReference type="Proteomes" id="UP000184356">
    <property type="component" value="Unassembled WGS sequence"/>
</dbReference>
<dbReference type="SMART" id="SM00066">
    <property type="entry name" value="GAL4"/>
    <property type="match status" value="1"/>
</dbReference>
<accession>A0A1L9T1T5</accession>
<dbReference type="GO" id="GO:0008270">
    <property type="term" value="F:zinc ion binding"/>
    <property type="evidence" value="ECO:0007669"/>
    <property type="project" value="UniProtKB-KW"/>
</dbReference>
<dbReference type="Pfam" id="PF04082">
    <property type="entry name" value="Fungal_trans"/>
    <property type="match status" value="1"/>
</dbReference>
<dbReference type="Gene3D" id="3.30.160.60">
    <property type="entry name" value="Classic Zinc Finger"/>
    <property type="match status" value="2"/>
</dbReference>
<dbReference type="SMART" id="SM00355">
    <property type="entry name" value="ZnF_C2H2"/>
    <property type="match status" value="2"/>
</dbReference>
<dbReference type="AlphaFoldDB" id="A0A1L9T1T5"/>
<evidence type="ECO:0000256" key="3">
    <source>
        <dbReference type="ARBA" id="ARBA00022771"/>
    </source>
</evidence>
<feature type="compositionally biased region" description="Polar residues" evidence="10">
    <location>
        <begin position="137"/>
        <end position="158"/>
    </location>
</feature>
<feature type="domain" description="Zn(2)-C6 fungal-type" evidence="11">
    <location>
        <begin position="94"/>
        <end position="121"/>
    </location>
</feature>
<feature type="domain" description="C2H2-type" evidence="12">
    <location>
        <begin position="20"/>
        <end position="47"/>
    </location>
</feature>
<dbReference type="STRING" id="1036612.A0A1L9T1T5"/>
<evidence type="ECO:0000256" key="5">
    <source>
        <dbReference type="ARBA" id="ARBA00023015"/>
    </source>
</evidence>
<evidence type="ECO:0000259" key="11">
    <source>
        <dbReference type="PROSITE" id="PS50048"/>
    </source>
</evidence>
<dbReference type="InterPro" id="IPR013087">
    <property type="entry name" value="Znf_C2H2_type"/>
</dbReference>
<dbReference type="GO" id="GO:0006351">
    <property type="term" value="P:DNA-templated transcription"/>
    <property type="evidence" value="ECO:0007669"/>
    <property type="project" value="InterPro"/>
</dbReference>
<keyword evidence="14" id="KW-1185">Reference proteome</keyword>
<feature type="domain" description="C2H2-type" evidence="12">
    <location>
        <begin position="48"/>
        <end position="75"/>
    </location>
</feature>
<sequence length="814" mass="91012">MSSSIPPPRLPRKAKNQEVYACDRCNASFRRQDHLDRHYRAHTKQRPFACPVCSRGFARRDLMVRHKANHSRSTNIRRGSEDSSSNIKYRVAQACRRCASSKLKCTDQKPCQRCQKKNLPCEPADVPDPLVEHGASGDNSNAPFYSSRGQQDSAASESTITSIQPLWNSLSLLPFGGEDCSFGTGDTLDLGDMDFSFLNSISTFTNMDNPCVPVVPPNETMSPIMPMRSQVYKLSSVVQGWMPLSTENSHMEQAHLSINGEVPGFTPQADTTSILTQPFPHFVRDRILNMVFNAYSDRKPGIVESFPSSEVLFKLANRYITRKMVRQINDLIHIPTFDWSSRRPELIAAMIAMGAVDSPSVTLRKFGFALQLTVRRATMQRYEEDHTTMRALDMAQAFLLQQYMGIFSGISRKIGLAESCFMIVPTIISQARRLLLLDAEPYFEAALESDCSEKLDSIWRRWCEQESMRRLIYHSFVLDCQTSITRNTNPTLSYASIDIPLPCPKQLWHAETAAVWKDEVLKLSAPAPPPSLKELIQNPQLLGTCKDRVEISFMQSVYLNGMWSMVREYRQLSSIAAGSSTWNTLVLTSRHAELQSVMKLFPLNSCGAAPAATSGALAPEIAFLYNLVSMHLHVSFNDLQPSSVGESFREEFKTAVYAESWMQGADSRYAIWHAGQIVRAAKAMNRGTLCDVYPIAFLQAVIVLFVAGGFSCRHHAQIPAVYTDATTSVPATELQNISLNTAQTPQLDLYLAYGNGQPGLTVEADSFLPLHDCKSVVEVLKRVIEENWLPDLPPWGTDEVIRVLDDLCAVFTGL</sequence>
<dbReference type="InterPro" id="IPR036236">
    <property type="entry name" value="Znf_C2H2_sf"/>
</dbReference>
<dbReference type="Gene3D" id="4.10.240.10">
    <property type="entry name" value="Zn(2)-C6 fungal-type DNA-binding domain"/>
    <property type="match status" value="1"/>
</dbReference>
<keyword evidence="5" id="KW-0805">Transcription regulation</keyword>
<keyword evidence="3 9" id="KW-0863">Zinc-finger</keyword>
<name>A0A1L9T1T5_9EURO</name>
<evidence type="ECO:0000256" key="7">
    <source>
        <dbReference type="ARBA" id="ARBA00023163"/>
    </source>
</evidence>
<dbReference type="InterPro" id="IPR007219">
    <property type="entry name" value="XnlR_reg_dom"/>
</dbReference>
<evidence type="ECO:0000256" key="4">
    <source>
        <dbReference type="ARBA" id="ARBA00022833"/>
    </source>
</evidence>
<dbReference type="SUPFAM" id="SSF57667">
    <property type="entry name" value="beta-beta-alpha zinc fingers"/>
    <property type="match status" value="1"/>
</dbReference>
<dbReference type="FunFam" id="3.30.160.60:FF:000100">
    <property type="entry name" value="Zinc finger 45-like"/>
    <property type="match status" value="1"/>
</dbReference>
<dbReference type="InterPro" id="IPR036864">
    <property type="entry name" value="Zn2-C6_fun-type_DNA-bd_sf"/>
</dbReference>
<evidence type="ECO:0000313" key="14">
    <source>
        <dbReference type="Proteomes" id="UP000184356"/>
    </source>
</evidence>
<dbReference type="GO" id="GO:0003677">
    <property type="term" value="F:DNA binding"/>
    <property type="evidence" value="ECO:0007669"/>
    <property type="project" value="UniProtKB-KW"/>
</dbReference>